<name>A0A2T4ILX8_9HYPH</name>
<comment type="similarity">
    <text evidence="1">Belongs to the ribosome association toxin RatA family.</text>
</comment>
<dbReference type="InterPro" id="IPR005031">
    <property type="entry name" value="COQ10_START"/>
</dbReference>
<dbReference type="Proteomes" id="UP000240259">
    <property type="component" value="Unassembled WGS sequence"/>
</dbReference>
<evidence type="ECO:0000259" key="2">
    <source>
        <dbReference type="Pfam" id="PF03364"/>
    </source>
</evidence>
<evidence type="ECO:0000313" key="4">
    <source>
        <dbReference type="Proteomes" id="UP000240259"/>
    </source>
</evidence>
<dbReference type="Pfam" id="PF03364">
    <property type="entry name" value="Polyketide_cyc"/>
    <property type="match status" value="1"/>
</dbReference>
<reference evidence="3 4" key="1">
    <citation type="submission" date="2018-03" db="EMBL/GenBank/DDBJ databases">
        <title>Genome sequence of the symbiotic type strain Mesorhizobium helmanticense CSLC115NT isolated from Lotus corniculatus nodules.</title>
        <authorList>
            <person name="Sannazzaro A.I."/>
            <person name="Torres Tejerizo G.A."/>
            <person name="Dip D."/>
            <person name="Caballero M."/>
            <person name="Pistorio M."/>
            <person name="Estrella M.J."/>
        </authorList>
    </citation>
    <scope>NUCLEOTIDE SEQUENCE [LARGE SCALE GENOMIC DNA]</scope>
    <source>
        <strain evidence="3 4">CSLC115N</strain>
    </source>
</reference>
<gene>
    <name evidence="3" type="ORF">C9427_30485</name>
</gene>
<comment type="caution">
    <text evidence="3">The sequence shown here is derived from an EMBL/GenBank/DDBJ whole genome shotgun (WGS) entry which is preliminary data.</text>
</comment>
<protein>
    <recommendedName>
        <fullName evidence="2">Coenzyme Q-binding protein COQ10 START domain-containing protein</fullName>
    </recommendedName>
</protein>
<evidence type="ECO:0000313" key="3">
    <source>
        <dbReference type="EMBL" id="PTE06657.1"/>
    </source>
</evidence>
<dbReference type="AlphaFoldDB" id="A0A2T4ILX8"/>
<dbReference type="SUPFAM" id="SSF55961">
    <property type="entry name" value="Bet v1-like"/>
    <property type="match status" value="1"/>
</dbReference>
<dbReference type="InterPro" id="IPR023393">
    <property type="entry name" value="START-like_dom_sf"/>
</dbReference>
<evidence type="ECO:0000256" key="1">
    <source>
        <dbReference type="ARBA" id="ARBA00008918"/>
    </source>
</evidence>
<proteinExistence type="inferred from homology"/>
<keyword evidence="4" id="KW-1185">Reference proteome</keyword>
<dbReference type="EMBL" id="PZJX01000060">
    <property type="protein sequence ID" value="PTE06657.1"/>
    <property type="molecule type" value="Genomic_DNA"/>
</dbReference>
<sequence length="149" mass="16648">MRKTAVVERVFGADIREVFQGYWDIKNWPRALSSVVDACTEYDDDTHQYFSMIALNGDARETISGVRIGTPYQRLEMCQFVSPPGFTLMRGEWRFSPILESGGSGTRVSAQREFALSDPGREAATSLVLEALLARNLAAFDAYLNREAA</sequence>
<accession>A0A2T4ILX8</accession>
<organism evidence="3 4">
    <name type="scientific">Mesorhizobium helmanticense</name>
    <dbReference type="NCBI Taxonomy" id="1776423"/>
    <lineage>
        <taxon>Bacteria</taxon>
        <taxon>Pseudomonadati</taxon>
        <taxon>Pseudomonadota</taxon>
        <taxon>Alphaproteobacteria</taxon>
        <taxon>Hyphomicrobiales</taxon>
        <taxon>Phyllobacteriaceae</taxon>
        <taxon>Mesorhizobium</taxon>
    </lineage>
</organism>
<dbReference type="Gene3D" id="3.30.530.20">
    <property type="match status" value="1"/>
</dbReference>
<feature type="domain" description="Coenzyme Q-binding protein COQ10 START" evidence="2">
    <location>
        <begin position="13"/>
        <end position="140"/>
    </location>
</feature>
<dbReference type="RefSeq" id="WP_107652729.1">
    <property type="nucleotide sequence ID" value="NZ_PZJX01000060.1"/>
</dbReference>